<dbReference type="Proteomes" id="UP001491349">
    <property type="component" value="Unassembled WGS sequence"/>
</dbReference>
<name>A0ABU9E1D1_9FLAO</name>
<proteinExistence type="predicted"/>
<accession>A0ABU9E1D1</accession>
<gene>
    <name evidence="1" type="ORF">WMW71_05085</name>
</gene>
<reference evidence="1 2" key="1">
    <citation type="submission" date="2024-04" db="EMBL/GenBank/DDBJ databases">
        <title>draft genome sequnece of Flavobacterium buctense JCM 30750.</title>
        <authorList>
            <person name="Kim D.-U."/>
        </authorList>
    </citation>
    <scope>NUCLEOTIDE SEQUENCE [LARGE SCALE GENOMIC DNA]</scope>
    <source>
        <strain evidence="1 2">JCM 30750</strain>
    </source>
</reference>
<protein>
    <recommendedName>
        <fullName evidence="3">Immunity protein 30 domain-containing protein</fullName>
    </recommendedName>
</protein>
<comment type="caution">
    <text evidence="1">The sequence shown here is derived from an EMBL/GenBank/DDBJ whole genome shotgun (WGS) entry which is preliminary data.</text>
</comment>
<sequence>MIITEILEILKANDDGTLLNSLYDEFRDGRNRNDILTLLNSGDEMIGYGCDISCEIKIKDAEVQKTIMNRLEEILAYNKDSYNRERAFDALYGFYMDNNDTNGLTLLCEKLVHDEIPGIKDYALEFIAKNKG</sequence>
<evidence type="ECO:0000313" key="1">
    <source>
        <dbReference type="EMBL" id="MEK8179707.1"/>
    </source>
</evidence>
<organism evidence="1 2">
    <name type="scientific">Flavobacterium buctense</name>
    <dbReference type="NCBI Taxonomy" id="1648146"/>
    <lineage>
        <taxon>Bacteria</taxon>
        <taxon>Pseudomonadati</taxon>
        <taxon>Bacteroidota</taxon>
        <taxon>Flavobacteriia</taxon>
        <taxon>Flavobacteriales</taxon>
        <taxon>Flavobacteriaceae</taxon>
        <taxon>Flavobacterium</taxon>
    </lineage>
</organism>
<evidence type="ECO:0008006" key="3">
    <source>
        <dbReference type="Google" id="ProtNLM"/>
    </source>
</evidence>
<dbReference type="EMBL" id="JBBPCB010000002">
    <property type="protein sequence ID" value="MEK8179707.1"/>
    <property type="molecule type" value="Genomic_DNA"/>
</dbReference>
<keyword evidence="2" id="KW-1185">Reference proteome</keyword>
<evidence type="ECO:0000313" key="2">
    <source>
        <dbReference type="Proteomes" id="UP001491349"/>
    </source>
</evidence>
<dbReference type="RefSeq" id="WP_187660187.1">
    <property type="nucleotide sequence ID" value="NZ_JACTAB010000003.1"/>
</dbReference>